<feature type="transmembrane region" description="Helical" evidence="6">
    <location>
        <begin position="82"/>
        <end position="103"/>
    </location>
</feature>
<keyword evidence="5 6" id="KW-0472">Membrane</keyword>
<keyword evidence="4 6" id="KW-1133">Transmembrane helix</keyword>
<evidence type="ECO:0000256" key="2">
    <source>
        <dbReference type="ARBA" id="ARBA00022475"/>
    </source>
</evidence>
<proteinExistence type="predicted"/>
<feature type="transmembrane region" description="Helical" evidence="6">
    <location>
        <begin position="6"/>
        <end position="37"/>
    </location>
</feature>
<dbReference type="Pfam" id="PF13520">
    <property type="entry name" value="AA_permease_2"/>
    <property type="match status" value="1"/>
</dbReference>
<evidence type="ECO:0000256" key="3">
    <source>
        <dbReference type="ARBA" id="ARBA00022692"/>
    </source>
</evidence>
<feature type="transmembrane region" description="Helical" evidence="6">
    <location>
        <begin position="110"/>
        <end position="129"/>
    </location>
</feature>
<dbReference type="RefSeq" id="WP_234992488.1">
    <property type="nucleotide sequence ID" value="NZ_FWFG01000119.1"/>
</dbReference>
<dbReference type="PIRSF" id="PIRSF006060">
    <property type="entry name" value="AA_transporter"/>
    <property type="match status" value="1"/>
</dbReference>
<dbReference type="PANTHER" id="PTHR42770">
    <property type="entry name" value="AMINO ACID TRANSPORTER-RELATED"/>
    <property type="match status" value="1"/>
</dbReference>
<name>A0A1X6X9Z4_9MICO</name>
<evidence type="ECO:0000256" key="6">
    <source>
        <dbReference type="SAM" id="Phobius"/>
    </source>
</evidence>
<keyword evidence="2" id="KW-1003">Cell membrane</keyword>
<feature type="transmembrane region" description="Helical" evidence="6">
    <location>
        <begin position="149"/>
        <end position="169"/>
    </location>
</feature>
<feature type="transmembrane region" description="Helical" evidence="6">
    <location>
        <begin position="317"/>
        <end position="337"/>
    </location>
</feature>
<protein>
    <submittedName>
        <fullName evidence="7">Putrescine importer</fullName>
    </submittedName>
</protein>
<accession>A0A1X6X9Z4</accession>
<reference evidence="7 8" key="1">
    <citation type="submission" date="2017-02" db="EMBL/GenBank/DDBJ databases">
        <authorList>
            <person name="Peterson S.W."/>
        </authorList>
    </citation>
    <scope>NUCLEOTIDE SEQUENCE [LARGE SCALE GENOMIC DNA]</scope>
    <source>
        <strain evidence="7 8">CIP104813</strain>
    </source>
</reference>
<feature type="transmembrane region" description="Helical" evidence="6">
    <location>
        <begin position="346"/>
        <end position="365"/>
    </location>
</feature>
<organism evidence="7 8">
    <name type="scientific">Brachybacterium nesterenkovii</name>
    <dbReference type="NCBI Taxonomy" id="47847"/>
    <lineage>
        <taxon>Bacteria</taxon>
        <taxon>Bacillati</taxon>
        <taxon>Actinomycetota</taxon>
        <taxon>Actinomycetes</taxon>
        <taxon>Micrococcales</taxon>
        <taxon>Dermabacteraceae</taxon>
        <taxon>Brachybacterium</taxon>
    </lineage>
</organism>
<dbReference type="Gene3D" id="1.20.1740.10">
    <property type="entry name" value="Amino acid/polyamine transporter I"/>
    <property type="match status" value="1"/>
</dbReference>
<dbReference type="GO" id="GO:0022857">
    <property type="term" value="F:transmembrane transporter activity"/>
    <property type="evidence" value="ECO:0007669"/>
    <property type="project" value="InterPro"/>
</dbReference>
<keyword evidence="3 6" id="KW-0812">Transmembrane</keyword>
<evidence type="ECO:0000256" key="5">
    <source>
        <dbReference type="ARBA" id="ARBA00023136"/>
    </source>
</evidence>
<keyword evidence="8" id="KW-1185">Reference proteome</keyword>
<feature type="transmembrane region" description="Helical" evidence="6">
    <location>
        <begin position="371"/>
        <end position="388"/>
    </location>
</feature>
<evidence type="ECO:0000313" key="8">
    <source>
        <dbReference type="Proteomes" id="UP000195981"/>
    </source>
</evidence>
<dbReference type="InterPro" id="IPR050367">
    <property type="entry name" value="APC_superfamily"/>
</dbReference>
<feature type="transmembrane region" description="Helical" evidence="6">
    <location>
        <begin position="242"/>
        <end position="268"/>
    </location>
</feature>
<comment type="subcellular location">
    <subcellularLocation>
        <location evidence="1">Cell membrane</location>
        <topology evidence="1">Multi-pass membrane protein</topology>
    </subcellularLocation>
</comment>
<feature type="transmembrane region" description="Helical" evidence="6">
    <location>
        <begin position="288"/>
        <end position="311"/>
    </location>
</feature>
<feature type="transmembrane region" description="Helical" evidence="6">
    <location>
        <begin position="49"/>
        <end position="76"/>
    </location>
</feature>
<dbReference type="AlphaFoldDB" id="A0A1X6X9Z4"/>
<evidence type="ECO:0000256" key="1">
    <source>
        <dbReference type="ARBA" id="ARBA00004651"/>
    </source>
</evidence>
<dbReference type="PANTHER" id="PTHR42770:SF16">
    <property type="entry name" value="AMINO ACID PERMEASE"/>
    <property type="match status" value="1"/>
</dbReference>
<dbReference type="GO" id="GO:0005886">
    <property type="term" value="C:plasma membrane"/>
    <property type="evidence" value="ECO:0007669"/>
    <property type="project" value="UniProtKB-SubCell"/>
</dbReference>
<gene>
    <name evidence="7" type="ORF">FM110_13600</name>
</gene>
<feature type="transmembrane region" description="Helical" evidence="6">
    <location>
        <begin position="190"/>
        <end position="212"/>
    </location>
</feature>
<evidence type="ECO:0000256" key="4">
    <source>
        <dbReference type="ARBA" id="ARBA00022989"/>
    </source>
</evidence>
<dbReference type="Proteomes" id="UP000195981">
    <property type="component" value="Unassembled WGS sequence"/>
</dbReference>
<dbReference type="EMBL" id="FWFG01000119">
    <property type="protein sequence ID" value="SLM95923.1"/>
    <property type="molecule type" value="Genomic_DNA"/>
</dbReference>
<sequence>MVPLVYLIGLIAMIFTALSYAQMSQAFPLAGGVFAYVGRGIHENLGFLAGWLMLLDYLLIPTLLYVMAAESMIGIFPGTPRILWGLLFVAINVAINLLGVTSLKLMNRLFLVMELAFVAVFAIIAVVALSGGTLPRAGWSIEPLWNPSVMTPPLIAAALSIAVLSFLGFDGISTMAEESTGGSRSAGRAMVLSLVIVAILFIGQTWLAAMLAGPFHPIPEDKVGNAFFDIVRSISSTGLVNAFFVCNILAVGIANAMAAQAATSRLLFSMARDRQLPGFLRHINSHKVPSNAILLVGALSAILVSFFVGHIGAMSSMVNFGALTAFCLLHISVLWYYLRSRRSRRWIAHLVLPLIGFLIIFYVLINAGTEAQIAGAIWLALGAGVFVFNKVTGRGIHLTGDAGGLDEPAI</sequence>
<dbReference type="InterPro" id="IPR002293">
    <property type="entry name" value="AA/rel_permease1"/>
</dbReference>
<evidence type="ECO:0000313" key="7">
    <source>
        <dbReference type="EMBL" id="SLM95923.1"/>
    </source>
</evidence>